<dbReference type="FunFam" id="3.40.50.300:FF:002434">
    <property type="entry name" value="ATP-dependent RNA helicase SUV3, putative"/>
    <property type="match status" value="1"/>
</dbReference>
<accession>A0A1C3KZM1</accession>
<feature type="domain" description="Helicase C-terminal" evidence="5">
    <location>
        <begin position="361"/>
        <end position="560"/>
    </location>
</feature>
<dbReference type="AlphaFoldDB" id="A0A1C3KZM1"/>
<dbReference type="InterPro" id="IPR022192">
    <property type="entry name" value="SUV3_C"/>
</dbReference>
<dbReference type="Pfam" id="PF22527">
    <property type="entry name" value="DEXQc_Suv3"/>
    <property type="match status" value="1"/>
</dbReference>
<dbReference type="EC" id="3.6.4.13" evidence="6"/>
<keyword evidence="1" id="KW-0547">Nucleotide-binding</keyword>
<organism evidence="6 7">
    <name type="scientific">Plasmodium malariae</name>
    <dbReference type="NCBI Taxonomy" id="5858"/>
    <lineage>
        <taxon>Eukaryota</taxon>
        <taxon>Sar</taxon>
        <taxon>Alveolata</taxon>
        <taxon>Apicomplexa</taxon>
        <taxon>Aconoidasida</taxon>
        <taxon>Haemosporida</taxon>
        <taxon>Plasmodiidae</taxon>
        <taxon>Plasmodium</taxon>
        <taxon>Plasmodium (Plasmodium)</taxon>
    </lineage>
</organism>
<dbReference type="PANTHER" id="PTHR12131:SF1">
    <property type="entry name" value="ATP-DEPENDENT RNA HELICASE SUPV3L1, MITOCHONDRIAL-RELATED"/>
    <property type="match status" value="1"/>
</dbReference>
<evidence type="ECO:0000256" key="2">
    <source>
        <dbReference type="ARBA" id="ARBA00022801"/>
    </source>
</evidence>
<name>A0A1C3KZM1_PLAMA</name>
<dbReference type="SMART" id="SM00490">
    <property type="entry name" value="HELICc"/>
    <property type="match status" value="1"/>
</dbReference>
<dbReference type="PANTHER" id="PTHR12131">
    <property type="entry name" value="ATP-DEPENDENT RNA AND DNA HELICASE"/>
    <property type="match status" value="1"/>
</dbReference>
<evidence type="ECO:0000313" key="7">
    <source>
        <dbReference type="Proteomes" id="UP000219799"/>
    </source>
</evidence>
<keyword evidence="3 6" id="KW-0347">Helicase</keyword>
<dbReference type="SUPFAM" id="SSF52540">
    <property type="entry name" value="P-loop containing nucleoside triphosphate hydrolases"/>
    <property type="match status" value="1"/>
</dbReference>
<dbReference type="Pfam" id="PF12513">
    <property type="entry name" value="SUV3_C"/>
    <property type="match status" value="1"/>
</dbReference>
<dbReference type="EMBL" id="LT594499">
    <property type="protein sequence ID" value="SBT79687.1"/>
    <property type="molecule type" value="Genomic_DNA"/>
</dbReference>
<dbReference type="GO" id="GO:0000965">
    <property type="term" value="P:mitochondrial RNA 3'-end processing"/>
    <property type="evidence" value="ECO:0007669"/>
    <property type="project" value="TreeGrafter"/>
</dbReference>
<dbReference type="InterPro" id="IPR055206">
    <property type="entry name" value="DEXQc_SUV3"/>
</dbReference>
<keyword evidence="2 6" id="KW-0378">Hydrolase</keyword>
<keyword evidence="4" id="KW-0067">ATP-binding</keyword>
<dbReference type="PROSITE" id="PS51194">
    <property type="entry name" value="HELICASE_CTER"/>
    <property type="match status" value="1"/>
</dbReference>
<dbReference type="GO" id="GO:0003724">
    <property type="term" value="F:RNA helicase activity"/>
    <property type="evidence" value="ECO:0007669"/>
    <property type="project" value="UniProtKB-EC"/>
</dbReference>
<sequence length="1000" mass="116647">MLRCFNKFHFNCARDINSKHRGIINCMKGLMNYVGQANEYFEKINEEYKNAQRLIPLNENETLKIRNLLIKITNEKGLLNKIAQLYSIPLFFLMDNDVRNNFLKCLSEDTTHSYELRELLMNEFNSEGGNNNYNDFYIKNNSVLKNGTEMERLKCKKDDIIKKEEIRYGKIFTIFQNFIKKYYYKQWIFYEHVRKICDFTEVNEFIKKRKTTRKLYLYVGPTNSGKTYEAFTKLIQSKNGLYCAPLRLLAWEIHKKLIKLNKVVNLLTGQEIAKKKDNSHTVCTIEMTPLNKNYDCAIIDEIQMINNSIRGYAWTNVLINLKCENIYLCGSEYIVHLIKNLSDILNDQLIIKRFNRLTKLELQEHTENLENLKTGDCIITFSRSNIMLLKKKCEQLKKRVFIIYGSLPPETKKKQIELFNNYCNLCKEDKEVGNSSMDTRITTLNGRNKDMLNEKDYSDKETILIATDVIGMGLNISIKRILFYSLKKYDGDNLRYLSISEILQISGRAGRYDEKCTEKIVGYITCVHLEDLNMLRNIFKNRNLCHLTGNEQVEGRKNISTVDRTEFSNEINDDFSQPYKYIYNDTCTYLSSVLNIVSRQNDHELCTSSVTSVSNGHMKHDAPAKVRIESNTNDDNRDYAANNYDNAANNYDGDTNYDGRSFLHKNERCVPLRAGYFPDFGTIENLGRILEYEHKANIQLHEILEILVDYLKLNDYFFLTKNYNQMIFIAKFLKHINMDKQILFIYTLAPININNVIILNVMKTFSMCHSILGYVDFFECVDRDVLPALSEEQNFKSETNHYDEDMMGKVPLLVGNDTIVNNSTVLVDMDSENVNINQISIECIRSKRISSERISSERISSERVSSERVSSERVSSERIISKRISSEHVISEHIYNDHIKNEQINNCNNPHNNLPAFGVRFPLNSPSKDGQPLSSCSSGDNYYTNIGFDEYTKVLEVYYEIIDLFCWLHTKFPNIYKNINLVNDEKNKVSTEIIHMLTKC</sequence>
<evidence type="ECO:0000256" key="1">
    <source>
        <dbReference type="ARBA" id="ARBA00022741"/>
    </source>
</evidence>
<dbReference type="InterPro" id="IPR050699">
    <property type="entry name" value="RNA-DNA_Helicase"/>
</dbReference>
<dbReference type="Gene3D" id="1.20.272.40">
    <property type="match status" value="1"/>
</dbReference>
<dbReference type="GO" id="GO:0005524">
    <property type="term" value="F:ATP binding"/>
    <property type="evidence" value="ECO:0007669"/>
    <property type="project" value="UniProtKB-KW"/>
</dbReference>
<dbReference type="Proteomes" id="UP000219799">
    <property type="component" value="Chromosome 11"/>
</dbReference>
<dbReference type="GO" id="GO:0016787">
    <property type="term" value="F:hydrolase activity"/>
    <property type="evidence" value="ECO:0007669"/>
    <property type="project" value="UniProtKB-KW"/>
</dbReference>
<proteinExistence type="predicted"/>
<dbReference type="Gene3D" id="3.40.50.300">
    <property type="entry name" value="P-loop containing nucleotide triphosphate hydrolases"/>
    <property type="match status" value="2"/>
</dbReference>
<dbReference type="VEuPathDB" id="PlasmoDB:PmUG01_11039900"/>
<evidence type="ECO:0000256" key="4">
    <source>
        <dbReference type="ARBA" id="ARBA00022840"/>
    </source>
</evidence>
<gene>
    <name evidence="6" type="primary">SUV3</name>
    <name evidence="6" type="ORF">PMLGA01_110028200</name>
</gene>
<dbReference type="InterPro" id="IPR027417">
    <property type="entry name" value="P-loop_NTPase"/>
</dbReference>
<reference evidence="6 7" key="1">
    <citation type="submission" date="2016-06" db="EMBL/GenBank/DDBJ databases">
        <authorList>
            <consortium name="Pathogen Informatics"/>
        </authorList>
    </citation>
    <scope>NUCLEOTIDE SEQUENCE [LARGE SCALE GENOMIC DNA]</scope>
    <source>
        <strain evidence="6">PmlGA01</strain>
    </source>
</reference>
<dbReference type="GO" id="GO:0045025">
    <property type="term" value="C:mitochondrial degradosome"/>
    <property type="evidence" value="ECO:0007669"/>
    <property type="project" value="TreeGrafter"/>
</dbReference>
<evidence type="ECO:0000256" key="3">
    <source>
        <dbReference type="ARBA" id="ARBA00022806"/>
    </source>
</evidence>
<evidence type="ECO:0000259" key="5">
    <source>
        <dbReference type="PROSITE" id="PS51194"/>
    </source>
</evidence>
<protein>
    <submittedName>
        <fullName evidence="6">ATP-dependent RNA helicase SUV3, putative</fullName>
        <ecNumber evidence="6">3.6.4.13</ecNumber>
    </submittedName>
</protein>
<dbReference type="InterPro" id="IPR001650">
    <property type="entry name" value="Helicase_C-like"/>
</dbReference>
<evidence type="ECO:0000313" key="6">
    <source>
        <dbReference type="EMBL" id="SBT79687.1"/>
    </source>
</evidence>
<dbReference type="Pfam" id="PF00271">
    <property type="entry name" value="Helicase_C"/>
    <property type="match status" value="1"/>
</dbReference>